<dbReference type="InterPro" id="IPR050179">
    <property type="entry name" value="Trans_hexapeptide_repeat"/>
</dbReference>
<keyword evidence="4" id="KW-1185">Reference proteome</keyword>
<comment type="similarity">
    <text evidence="1">Belongs to the transferase hexapeptide repeat family.</text>
</comment>
<proteinExistence type="inferred from homology"/>
<dbReference type="Pfam" id="PF14602">
    <property type="entry name" value="Hexapep_2"/>
    <property type="match status" value="1"/>
</dbReference>
<feature type="compositionally biased region" description="Basic residues" evidence="2">
    <location>
        <begin position="1"/>
        <end position="18"/>
    </location>
</feature>
<dbReference type="Proteomes" id="UP000001522">
    <property type="component" value="Chromosome"/>
</dbReference>
<dbReference type="STRING" id="679897.HMU06620"/>
<dbReference type="AlphaFoldDB" id="D3UHE8"/>
<evidence type="ECO:0000313" key="3">
    <source>
        <dbReference type="EMBL" id="CBG39920.1"/>
    </source>
</evidence>
<name>D3UHE8_HELM1</name>
<protein>
    <submittedName>
        <fullName evidence="3">Putative probable acetyltransferase</fullName>
    </submittedName>
</protein>
<feature type="region of interest" description="Disordered" evidence="2">
    <location>
        <begin position="52"/>
        <end position="76"/>
    </location>
</feature>
<dbReference type="InterPro" id="IPR011004">
    <property type="entry name" value="Trimer_LpxA-like_sf"/>
</dbReference>
<dbReference type="PANTHER" id="PTHR43300">
    <property type="entry name" value="ACETYLTRANSFERASE"/>
    <property type="match status" value="1"/>
</dbReference>
<evidence type="ECO:0000256" key="1">
    <source>
        <dbReference type="ARBA" id="ARBA00007274"/>
    </source>
</evidence>
<dbReference type="HOGENOM" id="CLU_051638_9_1_7"/>
<accession>D3UHE8</accession>
<sequence>MKKIPAKNAMKTRGKKPAHQTQNKHGGYMKKNTLKARGNALETCEILAPQALQPSLQNPSQNGMQPTPQPRAQNEAQNSLQDGVNFFVHPTSIIEQPCKIGEGTKIWHFCHILPHTHIGARCSFGQNCVIGPGVFIGNGCKVQNNVSIYEGVSCEEDVFIGPSVVFSNVINPRAFINRRGEFLPTLLKKGCSIGANATIICGHSIGKYALIGAGAVVSRDVPDYALVVGNPARIIGWVDKTAQRLNFTQGRAWSQEEGCAYFLQDGRVKCGND</sequence>
<keyword evidence="3" id="KW-0808">Transferase</keyword>
<dbReference type="InterPro" id="IPR001451">
    <property type="entry name" value="Hexapep"/>
</dbReference>
<evidence type="ECO:0000313" key="4">
    <source>
        <dbReference type="Proteomes" id="UP000001522"/>
    </source>
</evidence>
<dbReference type="Gene3D" id="2.160.10.10">
    <property type="entry name" value="Hexapeptide repeat proteins"/>
    <property type="match status" value="1"/>
</dbReference>
<gene>
    <name evidence="3" type="ordered locus">HMU06620</name>
</gene>
<dbReference type="KEGG" id="hms:HMU06620"/>
<dbReference type="PANTHER" id="PTHR43300:SF4">
    <property type="entry name" value="ACYL-[ACYL-CARRIER-PROTEIN]--UDP-N-ACETYLGLUCOSAMINE O-ACYLTRANSFERASE"/>
    <property type="match status" value="1"/>
</dbReference>
<reference evidence="3 4" key="1">
    <citation type="journal article" date="2010" name="BMC Genomics">
        <title>Comparative genomics and proteomics of Helicobacter mustelae, an ulcerogenic and carcinogenic gastric pathogen.</title>
        <authorList>
            <person name="O'Toole P.W."/>
            <person name="Snelling W.J."/>
            <person name="Canchaya C."/>
            <person name="Forde B.M."/>
            <person name="Hardie K.R."/>
            <person name="Josenhans C."/>
            <person name="Graham R.L.J."/>
            <person name="McMullan G."/>
            <person name="Parkhill J."/>
            <person name="Belda E."/>
            <person name="Bentley S.D."/>
        </authorList>
    </citation>
    <scope>NUCLEOTIDE SEQUENCE [LARGE SCALE GENOMIC DNA]</scope>
    <source>
        <strain evidence="4">ATCC 43772 / LMG 18044 / NCTC 12198 / 12198</strain>
    </source>
</reference>
<dbReference type="EMBL" id="FN555004">
    <property type="protein sequence ID" value="CBG39920.1"/>
    <property type="molecule type" value="Genomic_DNA"/>
</dbReference>
<dbReference type="GO" id="GO:0016740">
    <property type="term" value="F:transferase activity"/>
    <property type="evidence" value="ECO:0007669"/>
    <property type="project" value="UniProtKB-KW"/>
</dbReference>
<organism evidence="3 4">
    <name type="scientific">Helicobacter mustelae (strain ATCC 43772 / CCUG 25715 / CIP 103759 / LMG 18044 / NCTC 12198 / R85-136P)</name>
    <name type="common">Campylobacter mustelae</name>
    <dbReference type="NCBI Taxonomy" id="679897"/>
    <lineage>
        <taxon>Bacteria</taxon>
        <taxon>Pseudomonadati</taxon>
        <taxon>Campylobacterota</taxon>
        <taxon>Epsilonproteobacteria</taxon>
        <taxon>Campylobacterales</taxon>
        <taxon>Helicobacteraceae</taxon>
        <taxon>Helicobacter</taxon>
    </lineage>
</organism>
<dbReference type="CDD" id="cd00208">
    <property type="entry name" value="LbetaH"/>
    <property type="match status" value="1"/>
</dbReference>
<dbReference type="SUPFAM" id="SSF51161">
    <property type="entry name" value="Trimeric LpxA-like enzymes"/>
    <property type="match status" value="1"/>
</dbReference>
<evidence type="ECO:0000256" key="2">
    <source>
        <dbReference type="SAM" id="MobiDB-lite"/>
    </source>
</evidence>
<feature type="region of interest" description="Disordered" evidence="2">
    <location>
        <begin position="1"/>
        <end position="32"/>
    </location>
</feature>
<dbReference type="CDD" id="cd03358">
    <property type="entry name" value="LbH_WxcM_N_like"/>
    <property type="match status" value="1"/>
</dbReference>
<dbReference type="Pfam" id="PF00132">
    <property type="entry name" value="Hexapep"/>
    <property type="match status" value="1"/>
</dbReference>
<dbReference type="eggNOG" id="COG0110">
    <property type="taxonomic scope" value="Bacteria"/>
</dbReference>